<dbReference type="PROSITE" id="PS00175">
    <property type="entry name" value="PG_MUTASE"/>
    <property type="match status" value="1"/>
</dbReference>
<dbReference type="InParanoid" id="A0A0C3FP77"/>
<dbReference type="Proteomes" id="UP000054166">
    <property type="component" value="Unassembled WGS sequence"/>
</dbReference>
<dbReference type="InterPro" id="IPR050275">
    <property type="entry name" value="PGM_Phosphatase"/>
</dbReference>
<sequence>MGDQSADYKVFFLERHGEAFSNVHHHKALESEMRDPQLALEGFLQAQHVQSVWESELVAGIGLPQLSYCSPFTRTLATNTITFGNLLGASSLKTTIVENCREQVIPDKIEHRRPAEYIKEILPSVKDKKMLPSPCIVFEANFAEYDPYWVHKPGSDDDSNDEPANTNPESDDSFRKRIQGVLGEIFEQHKDKIFIHITTHAGWIKMFCRILGRHPYGTINGGMTL</sequence>
<dbReference type="HOGENOM" id="CLU_1232466_0_0_1"/>
<evidence type="ECO:0008006" key="6">
    <source>
        <dbReference type="Google" id="ProtNLM"/>
    </source>
</evidence>
<dbReference type="OrthoDB" id="496981at2759"/>
<dbReference type="EMBL" id="KN833001">
    <property type="protein sequence ID" value="KIM81046.1"/>
    <property type="molecule type" value="Genomic_DNA"/>
</dbReference>
<protein>
    <recommendedName>
        <fullName evidence="6">Phosphoglycerate mutase-like protein</fullName>
    </recommendedName>
</protein>
<accession>A0A0C3FP77</accession>
<dbReference type="PANTHER" id="PTHR48100">
    <property type="entry name" value="BROAD-SPECIFICITY PHOSPHATASE YOR283W-RELATED"/>
    <property type="match status" value="1"/>
</dbReference>
<dbReference type="PANTHER" id="PTHR48100:SF1">
    <property type="entry name" value="HISTIDINE PHOSPHATASE FAMILY PROTEIN-RELATED"/>
    <property type="match status" value="1"/>
</dbReference>
<dbReference type="Pfam" id="PF00300">
    <property type="entry name" value="His_Phos_1"/>
    <property type="match status" value="1"/>
</dbReference>
<feature type="non-terminal residue" evidence="4">
    <location>
        <position position="225"/>
    </location>
</feature>
<dbReference type="InterPro" id="IPR029033">
    <property type="entry name" value="His_PPase_superfam"/>
</dbReference>
<evidence type="ECO:0000313" key="5">
    <source>
        <dbReference type="Proteomes" id="UP000054166"/>
    </source>
</evidence>
<dbReference type="InterPro" id="IPR013078">
    <property type="entry name" value="His_Pase_superF_clade-1"/>
</dbReference>
<reference evidence="5" key="2">
    <citation type="submission" date="2015-01" db="EMBL/GenBank/DDBJ databases">
        <title>Evolutionary Origins and Diversification of the Mycorrhizal Mutualists.</title>
        <authorList>
            <consortium name="DOE Joint Genome Institute"/>
            <consortium name="Mycorrhizal Genomics Consortium"/>
            <person name="Kohler A."/>
            <person name="Kuo A."/>
            <person name="Nagy L.G."/>
            <person name="Floudas D."/>
            <person name="Copeland A."/>
            <person name="Barry K.W."/>
            <person name="Cichocki N."/>
            <person name="Veneault-Fourrey C."/>
            <person name="LaButti K."/>
            <person name="Lindquist E.A."/>
            <person name="Lipzen A."/>
            <person name="Lundell T."/>
            <person name="Morin E."/>
            <person name="Murat C."/>
            <person name="Riley R."/>
            <person name="Ohm R."/>
            <person name="Sun H."/>
            <person name="Tunlid A."/>
            <person name="Henrissat B."/>
            <person name="Grigoriev I.V."/>
            <person name="Hibbett D.S."/>
            <person name="Martin F."/>
        </authorList>
    </citation>
    <scope>NUCLEOTIDE SEQUENCE [LARGE SCALE GENOMIC DNA]</scope>
    <source>
        <strain evidence="5">F 1598</strain>
    </source>
</reference>
<keyword evidence="1" id="KW-0324">Glycolysis</keyword>
<proteinExistence type="predicted"/>
<dbReference type="GO" id="GO:0005737">
    <property type="term" value="C:cytoplasm"/>
    <property type="evidence" value="ECO:0007669"/>
    <property type="project" value="TreeGrafter"/>
</dbReference>
<evidence type="ECO:0000313" key="4">
    <source>
        <dbReference type="EMBL" id="KIM81046.1"/>
    </source>
</evidence>
<evidence type="ECO:0000256" key="3">
    <source>
        <dbReference type="SAM" id="MobiDB-lite"/>
    </source>
</evidence>
<keyword evidence="2" id="KW-0413">Isomerase</keyword>
<evidence type="ECO:0000256" key="2">
    <source>
        <dbReference type="ARBA" id="ARBA00023235"/>
    </source>
</evidence>
<dbReference type="GO" id="GO:0016791">
    <property type="term" value="F:phosphatase activity"/>
    <property type="evidence" value="ECO:0007669"/>
    <property type="project" value="TreeGrafter"/>
</dbReference>
<evidence type="ECO:0000256" key="1">
    <source>
        <dbReference type="ARBA" id="ARBA00023152"/>
    </source>
</evidence>
<dbReference type="InterPro" id="IPR001345">
    <property type="entry name" value="PG/BPGM_mutase_AS"/>
</dbReference>
<organism evidence="4 5">
    <name type="scientific">Piloderma croceum (strain F 1598)</name>
    <dbReference type="NCBI Taxonomy" id="765440"/>
    <lineage>
        <taxon>Eukaryota</taxon>
        <taxon>Fungi</taxon>
        <taxon>Dikarya</taxon>
        <taxon>Basidiomycota</taxon>
        <taxon>Agaricomycotina</taxon>
        <taxon>Agaricomycetes</taxon>
        <taxon>Agaricomycetidae</taxon>
        <taxon>Atheliales</taxon>
        <taxon>Atheliaceae</taxon>
        <taxon>Piloderma</taxon>
    </lineage>
</organism>
<keyword evidence="5" id="KW-1185">Reference proteome</keyword>
<dbReference type="Gene3D" id="3.40.50.1240">
    <property type="entry name" value="Phosphoglycerate mutase-like"/>
    <property type="match status" value="1"/>
</dbReference>
<name>A0A0C3FP77_PILCF</name>
<dbReference type="SMART" id="SM00855">
    <property type="entry name" value="PGAM"/>
    <property type="match status" value="1"/>
</dbReference>
<feature type="region of interest" description="Disordered" evidence="3">
    <location>
        <begin position="153"/>
        <end position="173"/>
    </location>
</feature>
<dbReference type="SUPFAM" id="SSF53254">
    <property type="entry name" value="Phosphoglycerate mutase-like"/>
    <property type="match status" value="1"/>
</dbReference>
<dbReference type="AlphaFoldDB" id="A0A0C3FP77"/>
<gene>
    <name evidence="4" type="ORF">PILCRDRAFT_821884</name>
</gene>
<reference evidence="4 5" key="1">
    <citation type="submission" date="2014-04" db="EMBL/GenBank/DDBJ databases">
        <authorList>
            <consortium name="DOE Joint Genome Institute"/>
            <person name="Kuo A."/>
            <person name="Tarkka M."/>
            <person name="Buscot F."/>
            <person name="Kohler A."/>
            <person name="Nagy L.G."/>
            <person name="Floudas D."/>
            <person name="Copeland A."/>
            <person name="Barry K.W."/>
            <person name="Cichocki N."/>
            <person name="Veneault-Fourrey C."/>
            <person name="LaButti K."/>
            <person name="Lindquist E.A."/>
            <person name="Lipzen A."/>
            <person name="Lundell T."/>
            <person name="Morin E."/>
            <person name="Murat C."/>
            <person name="Sun H."/>
            <person name="Tunlid A."/>
            <person name="Henrissat B."/>
            <person name="Grigoriev I.V."/>
            <person name="Hibbett D.S."/>
            <person name="Martin F."/>
            <person name="Nordberg H.P."/>
            <person name="Cantor M.N."/>
            <person name="Hua S.X."/>
        </authorList>
    </citation>
    <scope>NUCLEOTIDE SEQUENCE [LARGE SCALE GENOMIC DNA]</scope>
    <source>
        <strain evidence="4 5">F 1598</strain>
    </source>
</reference>